<dbReference type="GO" id="GO:0019264">
    <property type="term" value="P:glycine biosynthetic process from serine"/>
    <property type="evidence" value="ECO:0007669"/>
    <property type="project" value="UniProtKB-UniRule"/>
</dbReference>
<dbReference type="UniPathway" id="UPA00288">
    <property type="reaction ID" value="UER01023"/>
</dbReference>
<evidence type="ECO:0000256" key="9">
    <source>
        <dbReference type="ARBA" id="ARBA00022898"/>
    </source>
</evidence>
<dbReference type="CDD" id="cd00378">
    <property type="entry name" value="SHMT"/>
    <property type="match status" value="1"/>
</dbReference>
<accession>A0A2M6YC70</accession>
<comment type="catalytic activity">
    <reaction evidence="10">
        <text>(6R)-5,10-methylene-5,6,7,8-tetrahydrofolate + glycine + H2O = (6S)-5,6,7,8-tetrahydrofolate + L-serine</text>
        <dbReference type="Rhea" id="RHEA:15481"/>
        <dbReference type="ChEBI" id="CHEBI:15377"/>
        <dbReference type="ChEBI" id="CHEBI:15636"/>
        <dbReference type="ChEBI" id="CHEBI:33384"/>
        <dbReference type="ChEBI" id="CHEBI:57305"/>
        <dbReference type="ChEBI" id="CHEBI:57453"/>
        <dbReference type="EC" id="2.1.2.1"/>
    </reaction>
</comment>
<dbReference type="UniPathway" id="UPA00193"/>
<reference evidence="14" key="1">
    <citation type="submission" date="2017-09" db="EMBL/GenBank/DDBJ databases">
        <title>Depth-based differentiation of microbial function through sediment-hosted aquifers and enrichment of novel symbionts in the deep terrestrial subsurface.</title>
        <authorList>
            <person name="Probst A.J."/>
            <person name="Ladd B."/>
            <person name="Jarett J.K."/>
            <person name="Geller-Mcgrath D.E."/>
            <person name="Sieber C.M.K."/>
            <person name="Emerson J.B."/>
            <person name="Anantharaman K."/>
            <person name="Thomas B.C."/>
            <person name="Malmstrom R."/>
            <person name="Stieglmeier M."/>
            <person name="Klingl A."/>
            <person name="Woyke T."/>
            <person name="Ryan C.M."/>
            <person name="Banfield J.F."/>
        </authorList>
    </citation>
    <scope>NUCLEOTIDE SEQUENCE [LARGE SCALE GENOMIC DNA]</scope>
</reference>
<dbReference type="PROSITE" id="PS00096">
    <property type="entry name" value="SHMT"/>
    <property type="match status" value="1"/>
</dbReference>
<evidence type="ECO:0000313" key="14">
    <source>
        <dbReference type="Proteomes" id="UP000229896"/>
    </source>
</evidence>
<dbReference type="SUPFAM" id="SSF53383">
    <property type="entry name" value="PLP-dependent transferases"/>
    <property type="match status" value="1"/>
</dbReference>
<feature type="modified residue" description="N6-(pyridoxal phosphate)lysine" evidence="10 11">
    <location>
        <position position="225"/>
    </location>
</feature>
<keyword evidence="7 10" id="KW-0028">Amino-acid biosynthesis</keyword>
<comment type="caution">
    <text evidence="13">The sequence shown here is derived from an EMBL/GenBank/DDBJ whole genome shotgun (WGS) entry which is preliminary data.</text>
</comment>
<dbReference type="InterPro" id="IPR001085">
    <property type="entry name" value="Ser_HO-MeTrfase"/>
</dbReference>
<dbReference type="InterPro" id="IPR015424">
    <property type="entry name" value="PyrdxlP-dep_Trfase"/>
</dbReference>
<feature type="binding site" evidence="10">
    <location>
        <begin position="120"/>
        <end position="122"/>
    </location>
    <ligand>
        <name>(6S)-5,6,7,8-tetrahydrofolate</name>
        <dbReference type="ChEBI" id="CHEBI:57453"/>
    </ligand>
</feature>
<keyword evidence="8 10" id="KW-0808">Transferase</keyword>
<feature type="domain" description="Serine hydroxymethyltransferase-like" evidence="12">
    <location>
        <begin position="3"/>
        <end position="380"/>
    </location>
</feature>
<evidence type="ECO:0000313" key="13">
    <source>
        <dbReference type="EMBL" id="PIU24264.1"/>
    </source>
</evidence>
<comment type="caution">
    <text evidence="10">Lacks conserved residue(s) required for the propagation of feature annotation.</text>
</comment>
<evidence type="ECO:0000256" key="5">
    <source>
        <dbReference type="ARBA" id="ARBA00022490"/>
    </source>
</evidence>
<dbReference type="PANTHER" id="PTHR11680">
    <property type="entry name" value="SERINE HYDROXYMETHYLTRANSFERASE"/>
    <property type="match status" value="1"/>
</dbReference>
<dbReference type="GO" id="GO:0032259">
    <property type="term" value="P:methylation"/>
    <property type="evidence" value="ECO:0007669"/>
    <property type="project" value="UniProtKB-KW"/>
</dbReference>
<dbReference type="InterPro" id="IPR039429">
    <property type="entry name" value="SHMT-like_dom"/>
</dbReference>
<dbReference type="InterPro" id="IPR015421">
    <property type="entry name" value="PyrdxlP-dep_Trfase_major"/>
</dbReference>
<proteinExistence type="inferred from homology"/>
<evidence type="ECO:0000256" key="1">
    <source>
        <dbReference type="ARBA" id="ARBA00001933"/>
    </source>
</evidence>
<keyword evidence="5 10" id="KW-0963">Cytoplasm</keyword>
<dbReference type="NCBIfam" id="NF000586">
    <property type="entry name" value="PRK00011.1"/>
    <property type="match status" value="1"/>
</dbReference>
<dbReference type="InterPro" id="IPR019798">
    <property type="entry name" value="Ser_HO-MeTrfase_PLP_BS"/>
</dbReference>
<evidence type="ECO:0000259" key="12">
    <source>
        <dbReference type="Pfam" id="PF00464"/>
    </source>
</evidence>
<evidence type="ECO:0000256" key="4">
    <source>
        <dbReference type="ARBA" id="ARBA00011738"/>
    </source>
</evidence>
<evidence type="ECO:0000256" key="6">
    <source>
        <dbReference type="ARBA" id="ARBA00022563"/>
    </source>
</evidence>
<keyword evidence="6 10" id="KW-0554">One-carbon metabolism</keyword>
<dbReference type="HAMAP" id="MF_00051">
    <property type="entry name" value="SHMT"/>
    <property type="match status" value="1"/>
</dbReference>
<dbReference type="GO" id="GO:0030170">
    <property type="term" value="F:pyridoxal phosphate binding"/>
    <property type="evidence" value="ECO:0007669"/>
    <property type="project" value="UniProtKB-UniRule"/>
</dbReference>
<dbReference type="GO" id="GO:0005829">
    <property type="term" value="C:cytosol"/>
    <property type="evidence" value="ECO:0007669"/>
    <property type="project" value="TreeGrafter"/>
</dbReference>
<dbReference type="GO" id="GO:0004372">
    <property type="term" value="F:glycine hydroxymethyltransferase activity"/>
    <property type="evidence" value="ECO:0007669"/>
    <property type="project" value="UniProtKB-UniRule"/>
</dbReference>
<evidence type="ECO:0000256" key="7">
    <source>
        <dbReference type="ARBA" id="ARBA00022605"/>
    </source>
</evidence>
<dbReference type="PANTHER" id="PTHR11680:SF50">
    <property type="entry name" value="SERINE HYDROXYMETHYLTRANSFERASE"/>
    <property type="match status" value="1"/>
</dbReference>
<protein>
    <recommendedName>
        <fullName evidence="10">Serine hydroxymethyltransferase</fullName>
        <shortName evidence="10">SHMT</shortName>
        <shortName evidence="10">Serine methylase</shortName>
        <ecNumber evidence="10">2.1.2.1</ecNumber>
    </recommendedName>
</protein>
<feature type="site" description="Plays an important role in substrate specificity" evidence="10">
    <location>
        <position position="224"/>
    </location>
</feature>
<comment type="pathway">
    <text evidence="10">Amino-acid biosynthesis; glycine biosynthesis; glycine from L-serine: step 1/1.</text>
</comment>
<keyword evidence="13" id="KW-0489">Methyltransferase</keyword>
<evidence type="ECO:0000256" key="8">
    <source>
        <dbReference type="ARBA" id="ARBA00022679"/>
    </source>
</evidence>
<dbReference type="GO" id="GO:0035999">
    <property type="term" value="P:tetrahydrofolate interconversion"/>
    <property type="evidence" value="ECO:0007669"/>
    <property type="project" value="UniProtKB-UniRule"/>
</dbReference>
<comment type="subunit">
    <text evidence="4 10">Homodimer.</text>
</comment>
<feature type="binding site" evidence="10">
    <location>
        <position position="116"/>
    </location>
    <ligand>
        <name>(6S)-5,6,7,8-tetrahydrofolate</name>
        <dbReference type="ChEBI" id="CHEBI:57453"/>
    </ligand>
</feature>
<keyword evidence="9 10" id="KW-0663">Pyridoxal phosphate</keyword>
<dbReference type="Pfam" id="PF00464">
    <property type="entry name" value="SHMT"/>
    <property type="match status" value="1"/>
</dbReference>
<evidence type="ECO:0000256" key="3">
    <source>
        <dbReference type="ARBA" id="ARBA00006376"/>
    </source>
</evidence>
<comment type="pathway">
    <text evidence="10">One-carbon metabolism; tetrahydrofolate interconversion.</text>
</comment>
<evidence type="ECO:0000256" key="11">
    <source>
        <dbReference type="PIRSR" id="PIRSR000412-50"/>
    </source>
</evidence>
<dbReference type="GO" id="GO:0008168">
    <property type="term" value="F:methyltransferase activity"/>
    <property type="evidence" value="ECO:0007669"/>
    <property type="project" value="UniProtKB-KW"/>
</dbReference>
<comment type="similarity">
    <text evidence="3 10">Belongs to the SHMT family.</text>
</comment>
<dbReference type="AlphaFoldDB" id="A0A2M6YC70"/>
<dbReference type="InterPro" id="IPR015422">
    <property type="entry name" value="PyrdxlP-dep_Trfase_small"/>
</dbReference>
<dbReference type="PIRSF" id="PIRSF000412">
    <property type="entry name" value="SHMT"/>
    <property type="match status" value="1"/>
</dbReference>
<comment type="subcellular location">
    <subcellularLocation>
        <location evidence="2 10">Cytoplasm</location>
    </subcellularLocation>
</comment>
<organism evidence="13 14">
    <name type="scientific">Candidatus Berkelbacteria bacterium CG08_land_8_20_14_0_20_39_8</name>
    <dbReference type="NCBI Taxonomy" id="1974511"/>
    <lineage>
        <taxon>Bacteria</taxon>
        <taxon>Candidatus Berkelbacteria</taxon>
    </lineage>
</organism>
<dbReference type="EMBL" id="PEXI01000061">
    <property type="protein sequence ID" value="PIU24264.1"/>
    <property type="molecule type" value="Genomic_DNA"/>
</dbReference>
<comment type="function">
    <text evidence="10">Catalyzes the reversible interconversion of serine and glycine with tetrahydrofolate (THF) serving as the one-carbon carrier. This reaction serves as the major source of one-carbon groups required for the biosynthesis of purines, thymidylate, methionine, and other important biomolecules. Also exhibits THF-independent aldolase activity toward beta-hydroxyamino acids, producing glycine and aldehydes, via a retro-aldol mechanism.</text>
</comment>
<gene>
    <name evidence="10 13" type="primary">glyA</name>
    <name evidence="13" type="ORF">COT12_01940</name>
</gene>
<dbReference type="Gene3D" id="3.90.1150.10">
    <property type="entry name" value="Aspartate Aminotransferase, domain 1"/>
    <property type="match status" value="1"/>
</dbReference>
<dbReference type="FunFam" id="3.40.640.10:FF:000001">
    <property type="entry name" value="Serine hydroxymethyltransferase"/>
    <property type="match status" value="1"/>
</dbReference>
<comment type="cofactor">
    <cofactor evidence="1 10 11">
        <name>pyridoxal 5'-phosphate</name>
        <dbReference type="ChEBI" id="CHEBI:597326"/>
    </cofactor>
</comment>
<name>A0A2M6YC70_9BACT</name>
<dbReference type="InterPro" id="IPR049943">
    <property type="entry name" value="Ser_HO-MeTrfase-like"/>
</dbReference>
<dbReference type="EC" id="2.1.2.1" evidence="10"/>
<sequence>MKLKKSDSEIYDAIVAEKDRQFFNLELIASENYVSGAVLESAGSILTNKYAEGYPQKRYYGGCKNVDDIETLAIERVKKLFGAKFANVQPHSGSQANMAALFTLAKPGDRILGQSLQSGGHLSHGSKVSFSGQIFESFTYGISKKTGLLDYNEILKIAKKVKPKVIICGFSAYPRKIDFQEFRKIADEVGAYLVADIAHIAGLVATGFHQSPIGIADIVTTTTHKTLRGPRGGVIMTNNTELAAKIDKAVFPGIQGGPLENIIAAKAVCFKEALDPKFKEYIGQVIGNMRVLSDTLHHLDFDLVTKGSDNHLTLIDLCNKEITGVDFEIALEAAGITVNKNSVPGDDKPPSITSGIRVGTAAVTTRGMGPAEMQRIAEMINIVAENMDDDKKMLEVNKEVREMCKKFPI</sequence>
<evidence type="ECO:0000256" key="2">
    <source>
        <dbReference type="ARBA" id="ARBA00004496"/>
    </source>
</evidence>
<dbReference type="Proteomes" id="UP000229896">
    <property type="component" value="Unassembled WGS sequence"/>
</dbReference>
<dbReference type="Gene3D" id="3.40.640.10">
    <property type="entry name" value="Type I PLP-dependent aspartate aminotransferase-like (Major domain)"/>
    <property type="match status" value="1"/>
</dbReference>
<evidence type="ECO:0000256" key="10">
    <source>
        <dbReference type="HAMAP-Rule" id="MF_00051"/>
    </source>
</evidence>